<dbReference type="InterPro" id="IPR005255">
    <property type="entry name" value="PdxA_fam"/>
</dbReference>
<evidence type="ECO:0000256" key="6">
    <source>
        <dbReference type="ARBA" id="ARBA00023096"/>
    </source>
</evidence>
<dbReference type="GO" id="GO:0008615">
    <property type="term" value="P:pyridoxine biosynthetic process"/>
    <property type="evidence" value="ECO:0007669"/>
    <property type="project" value="UniProtKB-KW"/>
</dbReference>
<dbReference type="GO" id="GO:0051287">
    <property type="term" value="F:NAD binding"/>
    <property type="evidence" value="ECO:0007669"/>
    <property type="project" value="InterPro"/>
</dbReference>
<dbReference type="SUPFAM" id="SSF53659">
    <property type="entry name" value="Isocitrate/Isopropylmalate dehydrogenase-like"/>
    <property type="match status" value="1"/>
</dbReference>
<evidence type="ECO:0000256" key="1">
    <source>
        <dbReference type="ARBA" id="ARBA00022490"/>
    </source>
</evidence>
<evidence type="ECO:0000256" key="4">
    <source>
        <dbReference type="ARBA" id="ARBA00023002"/>
    </source>
</evidence>
<gene>
    <name evidence="7" type="ORF">MNBD_ALPHA08-1986</name>
</gene>
<sequence>MVKTKTLPLLALTMGEPGGIAAEITIAAWQALRGKQELVFFVIADADHLKSVNRQCPVKVIENVSDAENAFPDGLPVLHMPLENQVITGTASPDHARQVIASIDTAVNLALSGQVGAVVTNPIQKQSLYQAGFTFQGHTDYIADLATKEAHAANPVMMLSAKDLRTVPVSVHIALKDVASTLSKELIISQTMSTAQGLTRWFDLPRPRIGVTGLNPHAGEGGAMGREEIEFIEPAIREMQGRGLDVTGPLPADTVFHDEARTNYDVIMCMYHDQALIPVKTLGFHDGVNTTLGLPFIRTSPDHGTALSLAGTGKANPSSLIAAIHQAASMVQNDQS</sequence>
<accession>A0A3B0RBN4</accession>
<dbReference type="EMBL" id="UOEC01000082">
    <property type="protein sequence ID" value="VAV90704.1"/>
    <property type="molecule type" value="Genomic_DNA"/>
</dbReference>
<keyword evidence="1" id="KW-0963">Cytoplasm</keyword>
<dbReference type="GO" id="GO:0042823">
    <property type="term" value="P:pyridoxal phosphate biosynthetic process"/>
    <property type="evidence" value="ECO:0007669"/>
    <property type="project" value="InterPro"/>
</dbReference>
<proteinExistence type="inferred from homology"/>
<dbReference type="Pfam" id="PF04166">
    <property type="entry name" value="PdxA"/>
    <property type="match status" value="1"/>
</dbReference>
<evidence type="ECO:0000256" key="2">
    <source>
        <dbReference type="ARBA" id="ARBA00022723"/>
    </source>
</evidence>
<name>A0A3B0RBN4_9ZZZZ</name>
<keyword evidence="4 7" id="KW-0560">Oxidoreductase</keyword>
<dbReference type="InterPro" id="IPR037510">
    <property type="entry name" value="PdxA"/>
</dbReference>
<dbReference type="NCBIfam" id="TIGR00557">
    <property type="entry name" value="pdxA"/>
    <property type="match status" value="1"/>
</dbReference>
<keyword evidence="3" id="KW-0521">NADP</keyword>
<dbReference type="HAMAP" id="MF_00536">
    <property type="entry name" value="PdxA"/>
    <property type="match status" value="1"/>
</dbReference>
<evidence type="ECO:0000256" key="5">
    <source>
        <dbReference type="ARBA" id="ARBA00023027"/>
    </source>
</evidence>
<dbReference type="EC" id="1.1.1.262" evidence="7"/>
<dbReference type="NCBIfam" id="NF003699">
    <property type="entry name" value="PRK05312.1"/>
    <property type="match status" value="1"/>
</dbReference>
<dbReference type="PANTHER" id="PTHR30004">
    <property type="entry name" value="4-HYDROXYTHREONINE-4-PHOSPHATE DEHYDROGENASE"/>
    <property type="match status" value="1"/>
</dbReference>
<protein>
    <submittedName>
        <fullName evidence="7">4-hydroxythreonine-4-phosphate dehydrogenase</fullName>
        <ecNumber evidence="7">1.1.1.262</ecNumber>
    </submittedName>
</protein>
<dbReference type="GO" id="GO:0050570">
    <property type="term" value="F:4-hydroxythreonine-4-phosphate dehydrogenase activity"/>
    <property type="evidence" value="ECO:0007669"/>
    <property type="project" value="UniProtKB-EC"/>
</dbReference>
<dbReference type="GO" id="GO:0046872">
    <property type="term" value="F:metal ion binding"/>
    <property type="evidence" value="ECO:0007669"/>
    <property type="project" value="UniProtKB-KW"/>
</dbReference>
<keyword evidence="5" id="KW-0520">NAD</keyword>
<keyword evidence="2" id="KW-0479">Metal-binding</keyword>
<reference evidence="7" key="1">
    <citation type="submission" date="2018-06" db="EMBL/GenBank/DDBJ databases">
        <authorList>
            <person name="Zhirakovskaya E."/>
        </authorList>
    </citation>
    <scope>NUCLEOTIDE SEQUENCE</scope>
</reference>
<keyword evidence="6" id="KW-0664">Pyridoxine biosynthesis</keyword>
<dbReference type="AlphaFoldDB" id="A0A3B0RBN4"/>
<dbReference type="Gene3D" id="3.40.718.10">
    <property type="entry name" value="Isopropylmalate Dehydrogenase"/>
    <property type="match status" value="1"/>
</dbReference>
<evidence type="ECO:0000256" key="3">
    <source>
        <dbReference type="ARBA" id="ARBA00022857"/>
    </source>
</evidence>
<organism evidence="7">
    <name type="scientific">hydrothermal vent metagenome</name>
    <dbReference type="NCBI Taxonomy" id="652676"/>
    <lineage>
        <taxon>unclassified sequences</taxon>
        <taxon>metagenomes</taxon>
        <taxon>ecological metagenomes</taxon>
    </lineage>
</organism>
<dbReference type="PANTHER" id="PTHR30004:SF6">
    <property type="entry name" value="D-THREONATE 4-PHOSPHATE DEHYDROGENASE"/>
    <property type="match status" value="1"/>
</dbReference>
<evidence type="ECO:0000313" key="7">
    <source>
        <dbReference type="EMBL" id="VAV90704.1"/>
    </source>
</evidence>